<gene>
    <name evidence="1" type="ORF">MLD38_037587</name>
</gene>
<protein>
    <submittedName>
        <fullName evidence="1">Uncharacterized protein</fullName>
    </submittedName>
</protein>
<keyword evidence="2" id="KW-1185">Reference proteome</keyword>
<dbReference type="Proteomes" id="UP001057402">
    <property type="component" value="Chromosome 11"/>
</dbReference>
<organism evidence="1 2">
    <name type="scientific">Melastoma candidum</name>
    <dbReference type="NCBI Taxonomy" id="119954"/>
    <lineage>
        <taxon>Eukaryota</taxon>
        <taxon>Viridiplantae</taxon>
        <taxon>Streptophyta</taxon>
        <taxon>Embryophyta</taxon>
        <taxon>Tracheophyta</taxon>
        <taxon>Spermatophyta</taxon>
        <taxon>Magnoliopsida</taxon>
        <taxon>eudicotyledons</taxon>
        <taxon>Gunneridae</taxon>
        <taxon>Pentapetalae</taxon>
        <taxon>rosids</taxon>
        <taxon>malvids</taxon>
        <taxon>Myrtales</taxon>
        <taxon>Melastomataceae</taxon>
        <taxon>Melastomatoideae</taxon>
        <taxon>Melastomateae</taxon>
        <taxon>Melastoma</taxon>
    </lineage>
</organism>
<proteinExistence type="predicted"/>
<sequence>MDLSEFPSRCDDDSDQNDMMYAMHLATASVLPMVLRSTVELGVLDILEKLVPGGMISPSQVASELGATNPDAPSMIDHMLCLLASHSIVTCSVEMDSDGQGSHRFYGLAPVARFFTKNRSKGSLDLLLLLVQDRAFLDMWFHLKDAILEGGNPFERAHGMTTVSYVGNNSAFAGLYRDSMTEFNKLFMEEILLTYKGFEGVDTLVDVGGGEGSILGMIRSKYPSIKGINYDLASVIEKLPERDGVQNIAGDMFTSIPKGDAIFIKWVLHSWSDEQCVQILKNTYEALPEGGKVIIVDLVIPESPEVDVGVQNLFQLYLHIKSMNSTGKERTKKEFEVLSKQAGFSQVQVAAHAFNFSVVELYKNYEPRSS</sequence>
<accession>A0ACB9LN50</accession>
<comment type="caution">
    <text evidence="1">The sequence shown here is derived from an EMBL/GenBank/DDBJ whole genome shotgun (WGS) entry which is preliminary data.</text>
</comment>
<dbReference type="EMBL" id="CM042890">
    <property type="protein sequence ID" value="KAI4312795.1"/>
    <property type="molecule type" value="Genomic_DNA"/>
</dbReference>
<evidence type="ECO:0000313" key="2">
    <source>
        <dbReference type="Proteomes" id="UP001057402"/>
    </source>
</evidence>
<evidence type="ECO:0000313" key="1">
    <source>
        <dbReference type="EMBL" id="KAI4312795.1"/>
    </source>
</evidence>
<reference evidence="2" key="1">
    <citation type="journal article" date="2023" name="Front. Plant Sci.">
        <title>Chromosomal-level genome assembly of Melastoma candidum provides insights into trichome evolution.</title>
        <authorList>
            <person name="Zhong Y."/>
            <person name="Wu W."/>
            <person name="Sun C."/>
            <person name="Zou P."/>
            <person name="Liu Y."/>
            <person name="Dai S."/>
            <person name="Zhou R."/>
        </authorList>
    </citation>
    <scope>NUCLEOTIDE SEQUENCE [LARGE SCALE GENOMIC DNA]</scope>
</reference>
<name>A0ACB9LN50_9MYRT</name>